<reference evidence="3" key="1">
    <citation type="submission" date="2023-01" db="EMBL/GenBank/DDBJ databases">
        <title>Key to firefly adult light organ development and bioluminescence: homeobox transcription factors regulate luciferase expression and transportation to peroxisome.</title>
        <authorList>
            <person name="Fu X."/>
        </authorList>
    </citation>
    <scope>NUCLEOTIDE SEQUENCE [LARGE SCALE GENOMIC DNA]</scope>
</reference>
<organism evidence="2 3">
    <name type="scientific">Aquatica leii</name>
    <dbReference type="NCBI Taxonomy" id="1421715"/>
    <lineage>
        <taxon>Eukaryota</taxon>
        <taxon>Metazoa</taxon>
        <taxon>Ecdysozoa</taxon>
        <taxon>Arthropoda</taxon>
        <taxon>Hexapoda</taxon>
        <taxon>Insecta</taxon>
        <taxon>Pterygota</taxon>
        <taxon>Neoptera</taxon>
        <taxon>Endopterygota</taxon>
        <taxon>Coleoptera</taxon>
        <taxon>Polyphaga</taxon>
        <taxon>Elateriformia</taxon>
        <taxon>Elateroidea</taxon>
        <taxon>Lampyridae</taxon>
        <taxon>Luciolinae</taxon>
        <taxon>Aquatica</taxon>
    </lineage>
</organism>
<dbReference type="GO" id="GO:0016491">
    <property type="term" value="F:oxidoreductase activity"/>
    <property type="evidence" value="ECO:0007669"/>
    <property type="project" value="TreeGrafter"/>
</dbReference>
<dbReference type="PANTHER" id="PTHR43313">
    <property type="entry name" value="SHORT-CHAIN DEHYDROGENASE/REDUCTASE FAMILY 9C"/>
    <property type="match status" value="1"/>
</dbReference>
<proteinExistence type="inferred from homology"/>
<dbReference type="InterPro" id="IPR036291">
    <property type="entry name" value="NAD(P)-bd_dom_sf"/>
</dbReference>
<evidence type="ECO:0000256" key="1">
    <source>
        <dbReference type="RuleBase" id="RU000363"/>
    </source>
</evidence>
<dbReference type="PRINTS" id="PR00081">
    <property type="entry name" value="GDHRDH"/>
</dbReference>
<sequence length="323" mass="35776">MPQQDWYFITTFLYESFPAHISKRNGRANCLGAGLATNCIRNNSNVEPNENMPGGGKPILVTSCDNAIGLQIAMHFANRGFRVFAGLKECVSNDNTSARIIRTWQKHRESLLIPLQGTLISLPLDVTREDISHEAVDVIRAHLPAGEDGIWAVINTSGVSYRGKFDQQDVAYWEAMFKTNVIGVLRTARIFQSLLRKTSGRIINIGATNGEEAGLVAYTASKYAIQGASNALRQEFLPLGIKVITIDPRGIVPDLMYSVPKLKRKENSEVAVSVSGVLEFQPIILSMEALETLDLAVSAVKPKDNYTLMQRPYWCKPLRLINV</sequence>
<dbReference type="Proteomes" id="UP001353858">
    <property type="component" value="Unassembled WGS sequence"/>
</dbReference>
<accession>A0AAN7Q955</accession>
<dbReference type="Pfam" id="PF00106">
    <property type="entry name" value="adh_short"/>
    <property type="match status" value="1"/>
</dbReference>
<dbReference type="EMBL" id="JARPUR010000001">
    <property type="protein sequence ID" value="KAK4886762.1"/>
    <property type="molecule type" value="Genomic_DNA"/>
</dbReference>
<name>A0AAN7Q955_9COLE</name>
<dbReference type="Gene3D" id="3.40.50.720">
    <property type="entry name" value="NAD(P)-binding Rossmann-like Domain"/>
    <property type="match status" value="1"/>
</dbReference>
<evidence type="ECO:0000313" key="3">
    <source>
        <dbReference type="Proteomes" id="UP001353858"/>
    </source>
</evidence>
<protein>
    <submittedName>
        <fullName evidence="2">Uncharacterized protein</fullName>
    </submittedName>
</protein>
<dbReference type="AlphaFoldDB" id="A0AAN7Q955"/>
<keyword evidence="3" id="KW-1185">Reference proteome</keyword>
<dbReference type="InterPro" id="IPR002347">
    <property type="entry name" value="SDR_fam"/>
</dbReference>
<dbReference type="SUPFAM" id="SSF51735">
    <property type="entry name" value="NAD(P)-binding Rossmann-fold domains"/>
    <property type="match status" value="1"/>
</dbReference>
<evidence type="ECO:0000313" key="2">
    <source>
        <dbReference type="EMBL" id="KAK4886762.1"/>
    </source>
</evidence>
<gene>
    <name evidence="2" type="ORF">RN001_003033</name>
</gene>
<dbReference type="GO" id="GO:0008202">
    <property type="term" value="P:steroid metabolic process"/>
    <property type="evidence" value="ECO:0007669"/>
    <property type="project" value="TreeGrafter"/>
</dbReference>
<comment type="caution">
    <text evidence="2">The sequence shown here is derived from an EMBL/GenBank/DDBJ whole genome shotgun (WGS) entry which is preliminary data.</text>
</comment>
<comment type="similarity">
    <text evidence="1">Belongs to the short-chain dehydrogenases/reductases (SDR) family.</text>
</comment>
<dbReference type="PANTHER" id="PTHR43313:SF36">
    <property type="entry name" value="D-BETA-HYDROXYBUTYRATE DEHYDROGENASE, MITOCHONDRIAL"/>
    <property type="match status" value="1"/>
</dbReference>
<dbReference type="PRINTS" id="PR00080">
    <property type="entry name" value="SDRFAMILY"/>
</dbReference>